<dbReference type="EMBL" id="AYYI01000029">
    <property type="protein sequence ID" value="KRM98639.1"/>
    <property type="molecule type" value="Genomic_DNA"/>
</dbReference>
<name>A0A0R2D3A9_9LACO</name>
<gene>
    <name evidence="2" type="ORF">FC24_GL001155</name>
</gene>
<accession>A0A0R2D3A9</accession>
<dbReference type="GO" id="GO:0003677">
    <property type="term" value="F:DNA binding"/>
    <property type="evidence" value="ECO:0007669"/>
    <property type="project" value="InterPro"/>
</dbReference>
<reference evidence="2 3" key="1">
    <citation type="journal article" date="2015" name="Genome Announc.">
        <title>Expanding the biotechnology potential of lactobacilli through comparative genomics of 213 strains and associated genera.</title>
        <authorList>
            <person name="Sun Z."/>
            <person name="Harris H.M."/>
            <person name="McCann A."/>
            <person name="Guo C."/>
            <person name="Argimon S."/>
            <person name="Zhang W."/>
            <person name="Yang X."/>
            <person name="Jeffery I.B."/>
            <person name="Cooney J.C."/>
            <person name="Kagawa T.F."/>
            <person name="Liu W."/>
            <person name="Song Y."/>
            <person name="Salvetti E."/>
            <person name="Wrobel A."/>
            <person name="Rasinkangas P."/>
            <person name="Parkhill J."/>
            <person name="Rea M.C."/>
            <person name="O'Sullivan O."/>
            <person name="Ritari J."/>
            <person name="Douillard F.P."/>
            <person name="Paul Ross R."/>
            <person name="Yang R."/>
            <person name="Briner A.E."/>
            <person name="Felis G.E."/>
            <person name="de Vos W.M."/>
            <person name="Barrangou R."/>
            <person name="Klaenhammer T.R."/>
            <person name="Caufield P.W."/>
            <person name="Cui Y."/>
            <person name="Zhang H."/>
            <person name="O'Toole P.W."/>
        </authorList>
    </citation>
    <scope>NUCLEOTIDE SEQUENCE [LARGE SCALE GENOMIC DNA]</scope>
    <source>
        <strain evidence="2 3">DSM 20253</strain>
    </source>
</reference>
<keyword evidence="3" id="KW-1185">Reference proteome</keyword>
<dbReference type="AlphaFoldDB" id="A0A0R2D3A9"/>
<dbReference type="SUPFAM" id="SSF47413">
    <property type="entry name" value="lambda repressor-like DNA-binding domains"/>
    <property type="match status" value="1"/>
</dbReference>
<dbReference type="InterPro" id="IPR010982">
    <property type="entry name" value="Lambda_DNA-bd_dom_sf"/>
</dbReference>
<dbReference type="Proteomes" id="UP000051638">
    <property type="component" value="Unassembled WGS sequence"/>
</dbReference>
<evidence type="ECO:0000259" key="1">
    <source>
        <dbReference type="PROSITE" id="PS50943"/>
    </source>
</evidence>
<evidence type="ECO:0000313" key="3">
    <source>
        <dbReference type="Proteomes" id="UP000051638"/>
    </source>
</evidence>
<dbReference type="SMART" id="SM00530">
    <property type="entry name" value="HTH_XRE"/>
    <property type="match status" value="1"/>
</dbReference>
<feature type="domain" description="HTH cro/C1-type" evidence="1">
    <location>
        <begin position="24"/>
        <end position="78"/>
    </location>
</feature>
<organism evidence="2 3">
    <name type="scientific">Loigolactobacillus rennini DSM 20253</name>
    <dbReference type="NCBI Taxonomy" id="1423796"/>
    <lineage>
        <taxon>Bacteria</taxon>
        <taxon>Bacillati</taxon>
        <taxon>Bacillota</taxon>
        <taxon>Bacilli</taxon>
        <taxon>Lactobacillales</taxon>
        <taxon>Lactobacillaceae</taxon>
        <taxon>Loigolactobacillus</taxon>
    </lineage>
</organism>
<comment type="caution">
    <text evidence="2">The sequence shown here is derived from an EMBL/GenBank/DDBJ whole genome shotgun (WGS) entry which is preliminary data.</text>
</comment>
<proteinExistence type="predicted"/>
<evidence type="ECO:0000313" key="2">
    <source>
        <dbReference type="EMBL" id="KRM98639.1"/>
    </source>
</evidence>
<dbReference type="STRING" id="1423796.FC24_GL001155"/>
<dbReference type="Pfam" id="PF01381">
    <property type="entry name" value="HTH_3"/>
    <property type="match status" value="1"/>
</dbReference>
<dbReference type="InterPro" id="IPR001387">
    <property type="entry name" value="Cro/C1-type_HTH"/>
</dbReference>
<dbReference type="OrthoDB" id="9813152at2"/>
<dbReference type="PATRIC" id="fig|1423796.3.peg.1180"/>
<dbReference type="RefSeq" id="WP_057873727.1">
    <property type="nucleotide sequence ID" value="NZ_AYYI01000029.1"/>
</dbReference>
<dbReference type="CDD" id="cd00093">
    <property type="entry name" value="HTH_XRE"/>
    <property type="match status" value="1"/>
</dbReference>
<protein>
    <recommendedName>
        <fullName evidence="1">HTH cro/C1-type domain-containing protein</fullName>
    </recommendedName>
</protein>
<sequence length="178" mass="19743">MVEVSGIEGLSKRQENILELAAQLVKLRERKGVTREELADKVNMTPAMVARVEKLEYLPTLKTLAKMASGLDLKLGWIDSTTGHQSAVDVTLPRTWKDENLAIDRVELARAEKNLRQFKAQGPARLCVKPAPIPADVANLVLEQAGNRRIIASAIPLLQAELLKRRLTKQYLLTSTPS</sequence>
<dbReference type="Gene3D" id="1.10.260.40">
    <property type="entry name" value="lambda repressor-like DNA-binding domains"/>
    <property type="match status" value="1"/>
</dbReference>
<dbReference type="PROSITE" id="PS50943">
    <property type="entry name" value="HTH_CROC1"/>
    <property type="match status" value="1"/>
</dbReference>